<dbReference type="InterPro" id="IPR001173">
    <property type="entry name" value="Glyco_trans_2-like"/>
</dbReference>
<gene>
    <name evidence="5" type="ORF">P800_02662</name>
</gene>
<evidence type="ECO:0000313" key="6">
    <source>
        <dbReference type="Proteomes" id="UP000018465"/>
    </source>
</evidence>
<keyword evidence="1" id="KW-0328">Glycosyltransferase</keyword>
<dbReference type="SUPFAM" id="SSF53448">
    <property type="entry name" value="Nucleotide-diphospho-sugar transferases"/>
    <property type="match status" value="1"/>
</dbReference>
<sequence length="318" mass="37207">MVKLSVIIPIYKVESYIVDCLQSICCQLIEGVEVILVNDGTPDNSMFLARNYILEKYSIFCKQFVFIDQENQGQSVARNNGIKIAQGEYIAFLDSDDLISMEYFSTIFNVLLDEEVDIIQFKSFKFENNINNKYDFNVGIEAVGSFYNNKSLMLELFSKCAWFPWMNVYRTSLFLNEKFPEGFYFEDADLIPKIFFKAEKIHFIDNRLYFYRDNNNGSLKGKSAENLEKIKNSYHNIVLVYLNRLQDDELYSAAYISMVVKYLVFLVKRKNFSDLFKQYSNVDLTHVNKKLLMRGNKLFYNFGILYIAILVVLKGNTL</sequence>
<organism evidence="5 6">
    <name type="scientific">Acinetobacter lwoffii NCTC 5866 = CIP 64.10 = NIPH 512</name>
    <dbReference type="NCBI Taxonomy" id="981327"/>
    <lineage>
        <taxon>Bacteria</taxon>
        <taxon>Pseudomonadati</taxon>
        <taxon>Pseudomonadota</taxon>
        <taxon>Gammaproteobacteria</taxon>
        <taxon>Moraxellales</taxon>
        <taxon>Moraxellaceae</taxon>
        <taxon>Acinetobacter</taxon>
    </lineage>
</organism>
<evidence type="ECO:0000256" key="2">
    <source>
        <dbReference type="ARBA" id="ARBA00022679"/>
    </source>
</evidence>
<name>A0ABP2ZC84_ACILW</name>
<evidence type="ECO:0000256" key="3">
    <source>
        <dbReference type="SAM" id="Phobius"/>
    </source>
</evidence>
<dbReference type="Pfam" id="PF00535">
    <property type="entry name" value="Glycos_transf_2"/>
    <property type="match status" value="1"/>
</dbReference>
<proteinExistence type="predicted"/>
<keyword evidence="3" id="KW-0472">Membrane</keyword>
<keyword evidence="3" id="KW-0812">Transmembrane</keyword>
<feature type="domain" description="Glycosyltransferase 2-like" evidence="4">
    <location>
        <begin position="5"/>
        <end position="136"/>
    </location>
</feature>
<evidence type="ECO:0000256" key="1">
    <source>
        <dbReference type="ARBA" id="ARBA00022676"/>
    </source>
</evidence>
<keyword evidence="3" id="KW-1133">Transmembrane helix</keyword>
<feature type="transmembrane region" description="Helical" evidence="3">
    <location>
        <begin position="250"/>
        <end position="267"/>
    </location>
</feature>
<feature type="transmembrane region" description="Helical" evidence="3">
    <location>
        <begin position="298"/>
        <end position="315"/>
    </location>
</feature>
<reference evidence="5 6" key="1">
    <citation type="submission" date="2013-10" db="EMBL/GenBank/DDBJ databases">
        <title>The Genome Sequence of Acinetobacter lwoffii NIPH 512.</title>
        <authorList>
            <consortium name="The Broad Institute Genomics Platform"/>
            <consortium name="The Broad Institute Genome Sequencing Center for Infectious Disease"/>
            <person name="Cerqueira G."/>
            <person name="Feldgarden M."/>
            <person name="Courvalin P."/>
            <person name="Grillot-Courvalin C."/>
            <person name="Clermont D."/>
            <person name="Rocha E."/>
            <person name="Yoon E.-J."/>
            <person name="Nemec A."/>
            <person name="Young S.K."/>
            <person name="Zeng Q."/>
            <person name="Gargeya S."/>
            <person name="Fitzgerald M."/>
            <person name="Abouelleil A."/>
            <person name="Alvarado L."/>
            <person name="Berlin A.M."/>
            <person name="Chapman S.B."/>
            <person name="Gainer-Dewar J."/>
            <person name="Goldberg J."/>
            <person name="Gnerre S."/>
            <person name="Griggs A."/>
            <person name="Gujja S."/>
            <person name="Hansen M."/>
            <person name="Howarth C."/>
            <person name="Imamovic A."/>
            <person name="Ireland A."/>
            <person name="Larimer J."/>
            <person name="McCowan C."/>
            <person name="Murphy C."/>
            <person name="Pearson M."/>
            <person name="Poon T.W."/>
            <person name="Priest M."/>
            <person name="Roberts A."/>
            <person name="Saif S."/>
            <person name="Shea T."/>
            <person name="Sykes S."/>
            <person name="Wortman J."/>
            <person name="Nusbaum C."/>
            <person name="Birren B."/>
        </authorList>
    </citation>
    <scope>NUCLEOTIDE SEQUENCE [LARGE SCALE GENOMIC DNA]</scope>
    <source>
        <strain evidence="5 6">NIPH 512</strain>
    </source>
</reference>
<accession>A0ABP2ZC84</accession>
<protein>
    <recommendedName>
        <fullName evidence="4">Glycosyltransferase 2-like domain-containing protein</fullName>
    </recommendedName>
</protein>
<comment type="caution">
    <text evidence="5">The sequence shown here is derived from an EMBL/GenBank/DDBJ whole genome shotgun (WGS) entry which is preliminary data.</text>
</comment>
<keyword evidence="2" id="KW-0808">Transferase</keyword>
<dbReference type="EMBL" id="AYHO01000005">
    <property type="protein sequence ID" value="ESJ94569.1"/>
    <property type="molecule type" value="Genomic_DNA"/>
</dbReference>
<dbReference type="InterPro" id="IPR029044">
    <property type="entry name" value="Nucleotide-diphossugar_trans"/>
</dbReference>
<keyword evidence="6" id="KW-1185">Reference proteome</keyword>
<dbReference type="Gene3D" id="3.90.550.10">
    <property type="entry name" value="Spore Coat Polysaccharide Biosynthesis Protein SpsA, Chain A"/>
    <property type="match status" value="1"/>
</dbReference>
<dbReference type="PANTHER" id="PTHR22916:SF51">
    <property type="entry name" value="GLYCOSYLTRANSFERASE EPSH-RELATED"/>
    <property type="match status" value="1"/>
</dbReference>
<dbReference type="CDD" id="cd00761">
    <property type="entry name" value="Glyco_tranf_GTA_type"/>
    <property type="match status" value="1"/>
</dbReference>
<dbReference type="Proteomes" id="UP000018465">
    <property type="component" value="Unassembled WGS sequence"/>
</dbReference>
<dbReference type="PANTHER" id="PTHR22916">
    <property type="entry name" value="GLYCOSYLTRANSFERASE"/>
    <property type="match status" value="1"/>
</dbReference>
<dbReference type="RefSeq" id="WP_004647644.1">
    <property type="nucleotide sequence ID" value="NZ_KI530565.1"/>
</dbReference>
<evidence type="ECO:0000313" key="5">
    <source>
        <dbReference type="EMBL" id="ESJ94569.1"/>
    </source>
</evidence>
<evidence type="ECO:0000259" key="4">
    <source>
        <dbReference type="Pfam" id="PF00535"/>
    </source>
</evidence>